<dbReference type="NCBIfam" id="TIGR02786">
    <property type="entry name" value="addB_alphas"/>
    <property type="match status" value="1"/>
</dbReference>
<organism evidence="2 3">
    <name type="scientific">Flavimaribacter sediminis</name>
    <dbReference type="NCBI Taxonomy" id="2865987"/>
    <lineage>
        <taxon>Bacteria</taxon>
        <taxon>Pseudomonadati</taxon>
        <taxon>Pseudomonadota</taxon>
        <taxon>Alphaproteobacteria</taxon>
        <taxon>Hyphomicrobiales</taxon>
        <taxon>Rhizobiaceae</taxon>
        <taxon>Flavimaribacter</taxon>
    </lineage>
</organism>
<protein>
    <submittedName>
        <fullName evidence="2">Double-strand break repair protein AddB</fullName>
    </submittedName>
</protein>
<dbReference type="InterPro" id="IPR011604">
    <property type="entry name" value="PDDEXK-like_dom_sf"/>
</dbReference>
<evidence type="ECO:0000313" key="3">
    <source>
        <dbReference type="Proteomes" id="UP001196509"/>
    </source>
</evidence>
<reference evidence="2" key="1">
    <citation type="submission" date="2021-08" db="EMBL/GenBank/DDBJ databases">
        <title>Hoeflea bacterium WL0058 sp. nov., isolated from the sediment.</title>
        <authorList>
            <person name="Wang L."/>
            <person name="Zhang D."/>
        </authorList>
    </citation>
    <scope>NUCLEOTIDE SEQUENCE</scope>
    <source>
        <strain evidence="2">WL0058</strain>
    </source>
</reference>
<proteinExistence type="predicted"/>
<dbReference type="InterPro" id="IPR027417">
    <property type="entry name" value="P-loop_NTPase"/>
</dbReference>
<evidence type="ECO:0000259" key="1">
    <source>
        <dbReference type="Pfam" id="PF12705"/>
    </source>
</evidence>
<gene>
    <name evidence="2" type="primary">addB</name>
    <name evidence="2" type="ORF">K1W69_13625</name>
</gene>
<comment type="caution">
    <text evidence="2">The sequence shown here is derived from an EMBL/GenBank/DDBJ whole genome shotgun (WGS) entry which is preliminary data.</text>
</comment>
<dbReference type="SUPFAM" id="SSF52540">
    <property type="entry name" value="P-loop containing nucleoside triphosphate hydrolases"/>
    <property type="match status" value="1"/>
</dbReference>
<feature type="domain" description="PD-(D/E)XK endonuclease-like" evidence="1">
    <location>
        <begin position="765"/>
        <end position="1002"/>
    </location>
</feature>
<dbReference type="RefSeq" id="WP_220228872.1">
    <property type="nucleotide sequence ID" value="NZ_JAICBX010000002.1"/>
</dbReference>
<dbReference type="AlphaFoldDB" id="A0AAE2ZP28"/>
<dbReference type="EMBL" id="JAICBX010000002">
    <property type="protein sequence ID" value="MBW8638230.1"/>
    <property type="molecule type" value="Genomic_DNA"/>
</dbReference>
<dbReference type="Pfam" id="PF12705">
    <property type="entry name" value="PDDEXK_1"/>
    <property type="match status" value="1"/>
</dbReference>
<sequence length="1043" mass="113756">MTRKKLFTIPPGAPFLKVLAARLCDGTLIEGFYHRADNPLSLASAVIYVPTRRAARALRSEFVDLLPAPSAILPVIRPLGDYDEDAGFFDETIAQEDLAPPVGQTERLLELANLILAWKRRLPQAVADVHGDHPLLAPANPADAVWLARSLADLLDSMETEERPWSALSDISSEDHARWWQLSLEFLKIASVFWPQRLVELDRSSAAAHRNVVLRAEAERLKSAPPDGPVVIAGSTGSIPATAELMRTVASMERGAVVLPGLDFNIGDATWPLVGGAPRDGFFDPAICAHPQYGLFALLAKLEAGRDEVSSLAEPDADMALRNRIVSTALLPAEATQSWVESDLTPTEIAGACRRIDLIEAANEREEALAIATAMRLSAEPEAASQPRNVALVTPDRNLARRVSAELRRFGIGADDSGGQSLALTPPGAICRLILAACCRPQDPVALLSLLKHPLARFGGTAADARQNARLFERIVLRDARFPVETDAIVAAFDLRLAERQAEARHAPFWWRRLTDADIQRCRTFAETVETALAPLTGVKAALPVAEWVGKTIEALEAVAADDRGDLSNLWSGEAGEQLYGLLAEMLEDRSGLACSAFEWAGMTPALLAGEMVKPRAGSHPHVFIWGSLEARLQPVDTLIMAGLNEGTWPGQTSTDPFLSRSMMADIGLEPPERRIGLAAHDFQMNLGAPHVILSRSARSANAPTVPSRWLQRLLAIVGDNDATAMRSRGGRFVQWASDLDLADDMPLAARPAPKPPAELQPKRYSFSEVQKLRRDPYAIYARRVLRLDPPEELGLEPGPAERGTLYHGIAEQFAIVAGQVDAEDRLRDIWRQTFEEAGLPAHIRIIWQTEFERIAGPLIEWERGRDATIATRHTEIRAAYDIDQCGVLLTGIADRIDIAHDGTVEIIDFKTGSSPSRKVAWTLLDPQLPLEGAALMAGAFAGVDPLDPEHLIYVRLRPDDNFKAECVDGSIRGYPDAKSATDLATESLARFTDLINALARGELGFASQVIPDAAAQYGREYDHLARVQEWSVLEDSPNGDGE</sequence>
<evidence type="ECO:0000313" key="2">
    <source>
        <dbReference type="EMBL" id="MBW8638230.1"/>
    </source>
</evidence>
<keyword evidence="3" id="KW-1185">Reference proteome</keyword>
<dbReference type="InterPro" id="IPR038726">
    <property type="entry name" value="PDDEXK_AddAB-type"/>
</dbReference>
<name>A0AAE2ZP28_9HYPH</name>
<dbReference type="InterPro" id="IPR014153">
    <property type="entry name" value="Ds_break_AddB"/>
</dbReference>
<accession>A0AAE2ZP28</accession>
<dbReference type="Proteomes" id="UP001196509">
    <property type="component" value="Unassembled WGS sequence"/>
</dbReference>
<dbReference type="Gene3D" id="3.90.320.10">
    <property type="match status" value="1"/>
</dbReference>